<proteinExistence type="predicted"/>
<dbReference type="Proteomes" id="UP001237642">
    <property type="component" value="Unassembled WGS sequence"/>
</dbReference>
<comment type="caution">
    <text evidence="2">The sequence shown here is derived from an EMBL/GenBank/DDBJ whole genome shotgun (WGS) entry which is preliminary data.</text>
</comment>
<feature type="compositionally biased region" description="Polar residues" evidence="1">
    <location>
        <begin position="35"/>
        <end position="54"/>
    </location>
</feature>
<accession>A0AAD8I0D7</accession>
<protein>
    <submittedName>
        <fullName evidence="2">Uncharacterized protein</fullName>
    </submittedName>
</protein>
<reference evidence="2" key="2">
    <citation type="submission" date="2023-05" db="EMBL/GenBank/DDBJ databases">
        <authorList>
            <person name="Schelkunov M.I."/>
        </authorList>
    </citation>
    <scope>NUCLEOTIDE SEQUENCE</scope>
    <source>
        <strain evidence="2">Hsosn_3</strain>
        <tissue evidence="2">Leaf</tissue>
    </source>
</reference>
<reference evidence="2" key="1">
    <citation type="submission" date="2023-02" db="EMBL/GenBank/DDBJ databases">
        <title>Genome of toxic invasive species Heracleum sosnowskyi carries increased number of genes despite the absence of recent whole-genome duplications.</title>
        <authorList>
            <person name="Schelkunov M."/>
            <person name="Shtratnikova V."/>
            <person name="Makarenko M."/>
            <person name="Klepikova A."/>
            <person name="Omelchenko D."/>
            <person name="Novikova G."/>
            <person name="Obukhova E."/>
            <person name="Bogdanov V."/>
            <person name="Penin A."/>
            <person name="Logacheva M."/>
        </authorList>
    </citation>
    <scope>NUCLEOTIDE SEQUENCE</scope>
    <source>
        <strain evidence="2">Hsosn_3</strain>
        <tissue evidence="2">Leaf</tissue>
    </source>
</reference>
<dbReference type="Pfam" id="PF07797">
    <property type="entry name" value="DUF1639"/>
    <property type="match status" value="1"/>
</dbReference>
<dbReference type="AlphaFoldDB" id="A0AAD8I0D7"/>
<dbReference type="InterPro" id="IPR012438">
    <property type="entry name" value="DUF1639"/>
</dbReference>
<evidence type="ECO:0000313" key="2">
    <source>
        <dbReference type="EMBL" id="KAK1376358.1"/>
    </source>
</evidence>
<feature type="region of interest" description="Disordered" evidence="1">
    <location>
        <begin position="119"/>
        <end position="140"/>
    </location>
</feature>
<sequence>MSTAPVKTKNLHNFSLPCLKWAHKNSTSRHRTRPHNPSSQPETDPNTPTQNHPQQALDEPQDSSAKPWNLRPRKSALAQTTAFEPPAVESHDCGAQKSERRDKKTKLWIPLSREEIEEDLFSMSGSKPARRPKKRTKTVQKHVDDILPGLYLAGASVDSYRTQFL</sequence>
<dbReference type="EMBL" id="JAUIZM010000007">
    <property type="protein sequence ID" value="KAK1376358.1"/>
    <property type="molecule type" value="Genomic_DNA"/>
</dbReference>
<feature type="compositionally biased region" description="Basic residues" evidence="1">
    <location>
        <begin position="128"/>
        <end position="140"/>
    </location>
</feature>
<organism evidence="2 3">
    <name type="scientific">Heracleum sosnowskyi</name>
    <dbReference type="NCBI Taxonomy" id="360622"/>
    <lineage>
        <taxon>Eukaryota</taxon>
        <taxon>Viridiplantae</taxon>
        <taxon>Streptophyta</taxon>
        <taxon>Embryophyta</taxon>
        <taxon>Tracheophyta</taxon>
        <taxon>Spermatophyta</taxon>
        <taxon>Magnoliopsida</taxon>
        <taxon>eudicotyledons</taxon>
        <taxon>Gunneridae</taxon>
        <taxon>Pentapetalae</taxon>
        <taxon>asterids</taxon>
        <taxon>campanulids</taxon>
        <taxon>Apiales</taxon>
        <taxon>Apiaceae</taxon>
        <taxon>Apioideae</taxon>
        <taxon>apioid superclade</taxon>
        <taxon>Tordylieae</taxon>
        <taxon>Tordyliinae</taxon>
        <taxon>Heracleum</taxon>
    </lineage>
</organism>
<keyword evidence="3" id="KW-1185">Reference proteome</keyword>
<gene>
    <name evidence="2" type="ORF">POM88_032551</name>
</gene>
<evidence type="ECO:0000256" key="1">
    <source>
        <dbReference type="SAM" id="MobiDB-lite"/>
    </source>
</evidence>
<dbReference type="PANTHER" id="PTHR33130:SF40">
    <property type="entry name" value="CHROMOGRANIN (DUF1639)"/>
    <property type="match status" value="1"/>
</dbReference>
<dbReference type="PANTHER" id="PTHR33130">
    <property type="entry name" value="PUTATIVE (DUF1639)-RELATED"/>
    <property type="match status" value="1"/>
</dbReference>
<name>A0AAD8I0D7_9APIA</name>
<evidence type="ECO:0000313" key="3">
    <source>
        <dbReference type="Proteomes" id="UP001237642"/>
    </source>
</evidence>
<feature type="compositionally biased region" description="Basic and acidic residues" evidence="1">
    <location>
        <begin position="89"/>
        <end position="102"/>
    </location>
</feature>
<feature type="region of interest" description="Disordered" evidence="1">
    <location>
        <begin position="24"/>
        <end position="105"/>
    </location>
</feature>
<feature type="compositionally biased region" description="Basic residues" evidence="1">
    <location>
        <begin position="24"/>
        <end position="34"/>
    </location>
</feature>